<dbReference type="CDD" id="cd00067">
    <property type="entry name" value="GAL4"/>
    <property type="match status" value="1"/>
</dbReference>
<dbReference type="Proteomes" id="UP000799444">
    <property type="component" value="Unassembled WGS sequence"/>
</dbReference>
<dbReference type="OrthoDB" id="416217at2759"/>
<name>A0A9P4QLV5_9PLEO</name>
<keyword evidence="1" id="KW-0539">Nucleus</keyword>
<feature type="region of interest" description="Disordered" evidence="2">
    <location>
        <begin position="12"/>
        <end position="38"/>
    </location>
</feature>
<dbReference type="Pfam" id="PF00172">
    <property type="entry name" value="Zn_clus"/>
    <property type="match status" value="1"/>
</dbReference>
<dbReference type="InterPro" id="IPR036864">
    <property type="entry name" value="Zn2-C6_fun-type_DNA-bd_sf"/>
</dbReference>
<dbReference type="EMBL" id="ML996236">
    <property type="protein sequence ID" value="KAF2729738.1"/>
    <property type="molecule type" value="Genomic_DNA"/>
</dbReference>
<comment type="caution">
    <text evidence="4">The sequence shown here is derived from an EMBL/GenBank/DDBJ whole genome shotgun (WGS) entry which is preliminary data.</text>
</comment>
<feature type="domain" description="Zn(2)-C6 fungal-type" evidence="3">
    <location>
        <begin position="40"/>
        <end position="70"/>
    </location>
</feature>
<dbReference type="PROSITE" id="PS00463">
    <property type="entry name" value="ZN2_CY6_FUNGAL_1"/>
    <property type="match status" value="1"/>
</dbReference>
<dbReference type="PANTHER" id="PTHR47784">
    <property type="entry name" value="STEROL UPTAKE CONTROL PROTEIN 2"/>
    <property type="match status" value="1"/>
</dbReference>
<dbReference type="GO" id="GO:0001228">
    <property type="term" value="F:DNA-binding transcription activator activity, RNA polymerase II-specific"/>
    <property type="evidence" value="ECO:0007669"/>
    <property type="project" value="TreeGrafter"/>
</dbReference>
<dbReference type="SUPFAM" id="SSF57701">
    <property type="entry name" value="Zn2/Cys6 DNA-binding domain"/>
    <property type="match status" value="1"/>
</dbReference>
<evidence type="ECO:0000256" key="2">
    <source>
        <dbReference type="SAM" id="MobiDB-lite"/>
    </source>
</evidence>
<dbReference type="GO" id="GO:0008270">
    <property type="term" value="F:zinc ion binding"/>
    <property type="evidence" value="ECO:0007669"/>
    <property type="project" value="InterPro"/>
</dbReference>
<evidence type="ECO:0000313" key="5">
    <source>
        <dbReference type="Proteomes" id="UP000799444"/>
    </source>
</evidence>
<dbReference type="PANTHER" id="PTHR47784:SF9">
    <property type="entry name" value="ZN(II)2CYS6 TRANSCRIPTION FACTOR (EUROFUNG)"/>
    <property type="match status" value="1"/>
</dbReference>
<accession>A0A9P4QLV5</accession>
<dbReference type="PROSITE" id="PS50048">
    <property type="entry name" value="ZN2_CY6_FUNGAL_2"/>
    <property type="match status" value="1"/>
</dbReference>
<reference evidence="4" key="1">
    <citation type="journal article" date="2020" name="Stud. Mycol.">
        <title>101 Dothideomycetes genomes: a test case for predicting lifestyles and emergence of pathogens.</title>
        <authorList>
            <person name="Haridas S."/>
            <person name="Albert R."/>
            <person name="Binder M."/>
            <person name="Bloem J."/>
            <person name="Labutti K."/>
            <person name="Salamov A."/>
            <person name="Andreopoulos B."/>
            <person name="Baker S."/>
            <person name="Barry K."/>
            <person name="Bills G."/>
            <person name="Bluhm B."/>
            <person name="Cannon C."/>
            <person name="Castanera R."/>
            <person name="Culley D."/>
            <person name="Daum C."/>
            <person name="Ezra D."/>
            <person name="Gonzalez J."/>
            <person name="Henrissat B."/>
            <person name="Kuo A."/>
            <person name="Liang C."/>
            <person name="Lipzen A."/>
            <person name="Lutzoni F."/>
            <person name="Magnuson J."/>
            <person name="Mondo S."/>
            <person name="Nolan M."/>
            <person name="Ohm R."/>
            <person name="Pangilinan J."/>
            <person name="Park H.-J."/>
            <person name="Ramirez L."/>
            <person name="Alfaro M."/>
            <person name="Sun H."/>
            <person name="Tritt A."/>
            <person name="Yoshinaga Y."/>
            <person name="Zwiers L.-H."/>
            <person name="Turgeon B."/>
            <person name="Goodwin S."/>
            <person name="Spatafora J."/>
            <person name="Crous P."/>
            <person name="Grigoriev I."/>
        </authorList>
    </citation>
    <scope>NUCLEOTIDE SEQUENCE</scope>
    <source>
        <strain evidence="4">CBS 125425</strain>
    </source>
</reference>
<dbReference type="InterPro" id="IPR001138">
    <property type="entry name" value="Zn2Cys6_DnaBD"/>
</dbReference>
<evidence type="ECO:0000259" key="3">
    <source>
        <dbReference type="PROSITE" id="PS50048"/>
    </source>
</evidence>
<dbReference type="AlphaFoldDB" id="A0A9P4QLV5"/>
<sequence length="430" mass="48796">MVVTSLRWIEEAPATKPSSSPKAAVAGVRPRRSHTKSRNGCVMCKRRRKKCDESFPTCGQCQHTGARCEYPRGPRSQHDTPIVTDGRSQFTMTRQIARNELLRILRAAQRTTLPLNKLRADGVDTLHIIDHFLCERSPWIGSPESQEALQMHGIRLAVDSPHFLYAILAFSACHMGHLFGHGPFTRAAMHYYDNFLHLYSSQLAKVDVDNVTQLVGSCQLLTMLSYYVVGLDNPDADAFPREHECDWDAFRSLQGMGVLHNIPVLRAQLRQSVWATALQDFERLEDRGAQDVRYGFQRAWPTTITEALRTFCGDIYHETLDLLERVAHGKPTEKKLGRLVMFVAKLSNEVVDNMQRLDTQPLMIILYWHALMLQVGQWWIVATASGACQRLCEYLSTVIRPEEQELLRFPATVCQYSLESSMITPSPGRG</sequence>
<evidence type="ECO:0000256" key="1">
    <source>
        <dbReference type="ARBA" id="ARBA00023242"/>
    </source>
</evidence>
<keyword evidence="5" id="KW-1185">Reference proteome</keyword>
<proteinExistence type="predicted"/>
<protein>
    <recommendedName>
        <fullName evidence="3">Zn(2)-C6 fungal-type domain-containing protein</fullName>
    </recommendedName>
</protein>
<gene>
    <name evidence="4" type="ORF">EJ04DRAFT_580403</name>
</gene>
<dbReference type="SMART" id="SM00066">
    <property type="entry name" value="GAL4"/>
    <property type="match status" value="1"/>
</dbReference>
<evidence type="ECO:0000313" key="4">
    <source>
        <dbReference type="EMBL" id="KAF2729738.1"/>
    </source>
</evidence>
<dbReference type="InterPro" id="IPR053157">
    <property type="entry name" value="Sterol_Uptake_Regulator"/>
</dbReference>
<organism evidence="4 5">
    <name type="scientific">Polyplosphaeria fusca</name>
    <dbReference type="NCBI Taxonomy" id="682080"/>
    <lineage>
        <taxon>Eukaryota</taxon>
        <taxon>Fungi</taxon>
        <taxon>Dikarya</taxon>
        <taxon>Ascomycota</taxon>
        <taxon>Pezizomycotina</taxon>
        <taxon>Dothideomycetes</taxon>
        <taxon>Pleosporomycetidae</taxon>
        <taxon>Pleosporales</taxon>
        <taxon>Tetraplosphaeriaceae</taxon>
        <taxon>Polyplosphaeria</taxon>
    </lineage>
</organism>
<dbReference type="Gene3D" id="4.10.240.10">
    <property type="entry name" value="Zn(2)-C6 fungal-type DNA-binding domain"/>
    <property type="match status" value="1"/>
</dbReference>